<reference evidence="1 2" key="1">
    <citation type="submission" date="2024-01" db="EMBL/GenBank/DDBJ databases">
        <title>Genomic analysis and antimicrobial resistance profiles of Trueperella pyogenes isolated from domestic and wild animals.</title>
        <authorList>
            <person name="Magossi G."/>
            <person name="Gzyl K.E."/>
            <person name="Holman D.B."/>
            <person name="Amat S."/>
        </authorList>
    </citation>
    <scope>NUCLEOTIDE SEQUENCE [LARGE SCALE GENOMIC DNA]</scope>
    <source>
        <strain evidence="1 2">1494</strain>
    </source>
</reference>
<protein>
    <submittedName>
        <fullName evidence="1">Uncharacterized protein</fullName>
    </submittedName>
</protein>
<organism evidence="1 2">
    <name type="scientific">Trueperella pyogenes</name>
    <dbReference type="NCBI Taxonomy" id="1661"/>
    <lineage>
        <taxon>Bacteria</taxon>
        <taxon>Bacillati</taxon>
        <taxon>Actinomycetota</taxon>
        <taxon>Actinomycetes</taxon>
        <taxon>Actinomycetales</taxon>
        <taxon>Actinomycetaceae</taxon>
        <taxon>Trueperella</taxon>
    </lineage>
</organism>
<dbReference type="EMBL" id="JBAGNM010000003">
    <property type="protein sequence ID" value="MEW6954337.1"/>
    <property type="molecule type" value="Genomic_DNA"/>
</dbReference>
<name>A0ABV3NAV5_9ACTO</name>
<sequence length="45" mass="4836">MRAVRIHRKDNLNVAEIPAPDVGKAAQAFAVVQKSAQPRKALVGI</sequence>
<comment type="caution">
    <text evidence="1">The sequence shown here is derived from an EMBL/GenBank/DDBJ whole genome shotgun (WGS) entry which is preliminary data.</text>
</comment>
<accession>A0ABV3NAV5</accession>
<dbReference type="RefSeq" id="WP_259145815.1">
    <property type="nucleotide sequence ID" value="NZ_CP096280.1"/>
</dbReference>
<gene>
    <name evidence="1" type="ORF">V3M73_04795</name>
</gene>
<dbReference type="Proteomes" id="UP001555100">
    <property type="component" value="Unassembled WGS sequence"/>
</dbReference>
<evidence type="ECO:0000313" key="2">
    <source>
        <dbReference type="Proteomes" id="UP001555100"/>
    </source>
</evidence>
<evidence type="ECO:0000313" key="1">
    <source>
        <dbReference type="EMBL" id="MEW6954337.1"/>
    </source>
</evidence>
<proteinExistence type="predicted"/>
<keyword evidence="2" id="KW-1185">Reference proteome</keyword>